<evidence type="ECO:0000313" key="2">
    <source>
        <dbReference type="Proteomes" id="UP001139981"/>
    </source>
</evidence>
<comment type="caution">
    <text evidence="1">The sequence shown here is derived from an EMBL/GenBank/DDBJ whole genome shotgun (WGS) entry which is preliminary data.</text>
</comment>
<accession>A0ACC1LT52</accession>
<name>A0ACC1LT52_9FUNG</name>
<dbReference type="Proteomes" id="UP001139981">
    <property type="component" value="Unassembled WGS sequence"/>
</dbReference>
<sequence length="259" mass="29334">MLARSANLYRAAHSAKLWNCIGAIGGARTAVPVPLALYQLRLQSSNSAKDAPTDAKPPANAVAETKRTLVLPQYYADVVRRLLRRFLPRYQSEAIGKVVYTACSTYPEYKEFWVDDCQMPETFQTWFSTTSLYVWMAMVRIRADPNAKHYNQGLVDCFFRDTEQKMRSSGIKSSRIVNDTLKDLVSSFKGTVMSLDEGFARSDAVLAAAIWRNLVPVDENVIQIDLIARYVRQEIQRLDRCAIEDLTAGKFAFRPVTIF</sequence>
<protein>
    <submittedName>
        <fullName evidence="1">Ubiquinol cytochrome-c reductase assembly protein Cbp3</fullName>
        <ecNumber evidence="1">2.3.1.179</ecNumber>
    </submittedName>
</protein>
<keyword evidence="2" id="KW-1185">Reference proteome</keyword>
<keyword evidence="1" id="KW-0808">Transferase</keyword>
<organism evidence="1 2">
    <name type="scientific">Coemansia aciculifera</name>
    <dbReference type="NCBI Taxonomy" id="417176"/>
    <lineage>
        <taxon>Eukaryota</taxon>
        <taxon>Fungi</taxon>
        <taxon>Fungi incertae sedis</taxon>
        <taxon>Zoopagomycota</taxon>
        <taxon>Kickxellomycotina</taxon>
        <taxon>Kickxellomycetes</taxon>
        <taxon>Kickxellales</taxon>
        <taxon>Kickxellaceae</taxon>
        <taxon>Coemansia</taxon>
    </lineage>
</organism>
<evidence type="ECO:0000313" key="1">
    <source>
        <dbReference type="EMBL" id="KAJ2878546.1"/>
    </source>
</evidence>
<proteinExistence type="predicted"/>
<dbReference type="EMBL" id="JANBVB010003514">
    <property type="protein sequence ID" value="KAJ2878546.1"/>
    <property type="molecule type" value="Genomic_DNA"/>
</dbReference>
<dbReference type="EC" id="2.3.1.179" evidence="1"/>
<keyword evidence="1" id="KW-0012">Acyltransferase</keyword>
<reference evidence="1" key="1">
    <citation type="submission" date="2022-07" db="EMBL/GenBank/DDBJ databases">
        <title>Phylogenomic reconstructions and comparative analyses of Kickxellomycotina fungi.</title>
        <authorList>
            <person name="Reynolds N.K."/>
            <person name="Stajich J.E."/>
            <person name="Barry K."/>
            <person name="Grigoriev I.V."/>
            <person name="Crous P."/>
            <person name="Smith M.E."/>
        </authorList>
    </citation>
    <scope>NUCLEOTIDE SEQUENCE</scope>
    <source>
        <strain evidence="1">CBS 190363</strain>
    </source>
</reference>
<gene>
    <name evidence="1" type="primary">cbp3</name>
    <name evidence="1" type="ORF">IWW38_006296</name>
</gene>